<evidence type="ECO:0000256" key="4">
    <source>
        <dbReference type="SAM" id="MobiDB-lite"/>
    </source>
</evidence>
<organism evidence="5 6">
    <name type="scientific">Nyssa sinensis</name>
    <dbReference type="NCBI Taxonomy" id="561372"/>
    <lineage>
        <taxon>Eukaryota</taxon>
        <taxon>Viridiplantae</taxon>
        <taxon>Streptophyta</taxon>
        <taxon>Embryophyta</taxon>
        <taxon>Tracheophyta</taxon>
        <taxon>Spermatophyta</taxon>
        <taxon>Magnoliopsida</taxon>
        <taxon>eudicotyledons</taxon>
        <taxon>Gunneridae</taxon>
        <taxon>Pentapetalae</taxon>
        <taxon>asterids</taxon>
        <taxon>Cornales</taxon>
        <taxon>Nyssaceae</taxon>
        <taxon>Nyssa</taxon>
    </lineage>
</organism>
<feature type="region of interest" description="Disordered" evidence="4">
    <location>
        <begin position="101"/>
        <end position="121"/>
    </location>
</feature>
<protein>
    <submittedName>
        <fullName evidence="5">Uncharacterized protein</fullName>
    </submittedName>
</protein>
<name>A0A5J5A2G3_9ASTE</name>
<proteinExistence type="predicted"/>
<keyword evidence="2" id="KW-0805">Transcription regulation</keyword>
<feature type="compositionally biased region" description="Basic residues" evidence="4">
    <location>
        <begin position="34"/>
        <end position="44"/>
    </location>
</feature>
<feature type="compositionally biased region" description="Gly residues" evidence="4">
    <location>
        <begin position="16"/>
        <end position="32"/>
    </location>
</feature>
<feature type="region of interest" description="Disordered" evidence="4">
    <location>
        <begin position="1"/>
        <end position="50"/>
    </location>
</feature>
<dbReference type="PANTHER" id="PTHR33388:SF1">
    <property type="entry name" value="PROTEIN SPEAR2"/>
    <property type="match status" value="1"/>
</dbReference>
<evidence type="ECO:0000256" key="1">
    <source>
        <dbReference type="ARBA" id="ARBA00022491"/>
    </source>
</evidence>
<keyword evidence="6" id="KW-1185">Reference proteome</keyword>
<gene>
    <name evidence="5" type="ORF">F0562_010597</name>
</gene>
<accession>A0A5J5A2G3</accession>
<evidence type="ECO:0000256" key="3">
    <source>
        <dbReference type="ARBA" id="ARBA00023163"/>
    </source>
</evidence>
<evidence type="ECO:0000256" key="2">
    <source>
        <dbReference type="ARBA" id="ARBA00023015"/>
    </source>
</evidence>
<keyword evidence="1" id="KW-0678">Repressor</keyword>
<sequence>MAQEEHSQKCGNSSIAGGGSCGSGCGTAGGNGRSSKKLKQKKVPQRGLGVAQLEKIRLEEQQKQQKKDAAAQAPAILSPNSIISPSNSSCLAVQCANFRHHPSPSSIPPLPPPSPTDLSSQTSIFRPAPSTPNIDVFHPNSVPLSKPLIGGGGEIGWSAIPGAGAGAGHVNWPKLWNCEYNFEGENHRLDHNGFISRSNMNLPYESWVPPNVMQRTQFQQLSSSSMVNVSSGTSSSSIINFQMEPPSNQSYYGNNYSPNWPEEEKMVGMKRSYPFSLDNPPGPSVHCNFLPAFVPPITRSGESASCDNGGTLNTEFSSPIFREGPSSSTPISELNSKKVTKENWGSNGDFLTLAPPATTLPHRSSKFKHPSAHELSQFETLHHHGSMEDPPVHQQGPIGPIQQHTFYSFLPSAKTETGQATTTRSNYNGEVGESVDLNLKL</sequence>
<evidence type="ECO:0000313" key="6">
    <source>
        <dbReference type="Proteomes" id="UP000325577"/>
    </source>
</evidence>
<reference evidence="5 6" key="1">
    <citation type="submission" date="2019-09" db="EMBL/GenBank/DDBJ databases">
        <title>A chromosome-level genome assembly of the Chinese tupelo Nyssa sinensis.</title>
        <authorList>
            <person name="Yang X."/>
            <person name="Kang M."/>
            <person name="Yang Y."/>
            <person name="Xiong H."/>
            <person name="Wang M."/>
            <person name="Zhang Z."/>
            <person name="Wang Z."/>
            <person name="Wu H."/>
            <person name="Ma T."/>
            <person name="Liu J."/>
            <person name="Xi Z."/>
        </authorList>
    </citation>
    <scope>NUCLEOTIDE SEQUENCE [LARGE SCALE GENOMIC DNA]</scope>
    <source>
        <strain evidence="5">J267</strain>
        <tissue evidence="5">Leaf</tissue>
    </source>
</reference>
<dbReference type="GO" id="GO:0003700">
    <property type="term" value="F:DNA-binding transcription factor activity"/>
    <property type="evidence" value="ECO:0007669"/>
    <property type="project" value="InterPro"/>
</dbReference>
<dbReference type="OrthoDB" id="1926221at2759"/>
<keyword evidence="3" id="KW-0804">Transcription</keyword>
<dbReference type="EMBL" id="CM018047">
    <property type="protein sequence ID" value="KAA8523972.1"/>
    <property type="molecule type" value="Genomic_DNA"/>
</dbReference>
<dbReference type="AlphaFoldDB" id="A0A5J5A2G3"/>
<dbReference type="Proteomes" id="UP000325577">
    <property type="component" value="Linkage Group LG4"/>
</dbReference>
<evidence type="ECO:0000313" key="5">
    <source>
        <dbReference type="EMBL" id="KAA8523972.1"/>
    </source>
</evidence>
<dbReference type="InterPro" id="IPR040356">
    <property type="entry name" value="SPEAR"/>
</dbReference>
<dbReference type="PANTHER" id="PTHR33388">
    <property type="entry name" value="OS01G0212500 PROTEIN"/>
    <property type="match status" value="1"/>
</dbReference>
<feature type="compositionally biased region" description="Pro residues" evidence="4">
    <location>
        <begin position="105"/>
        <end position="115"/>
    </location>
</feature>